<feature type="signal peptide" evidence="2">
    <location>
        <begin position="1"/>
        <end position="28"/>
    </location>
</feature>
<dbReference type="Proteomes" id="UP000306791">
    <property type="component" value="Unassembled WGS sequence"/>
</dbReference>
<evidence type="ECO:0000313" key="4">
    <source>
        <dbReference type="EMBL" id="TLM77323.1"/>
    </source>
</evidence>
<keyword evidence="2" id="KW-0732">Signal</keyword>
<dbReference type="EMBL" id="VANI01000010">
    <property type="protein sequence ID" value="TLM77323.1"/>
    <property type="molecule type" value="Genomic_DNA"/>
</dbReference>
<feature type="region of interest" description="Disordered" evidence="1">
    <location>
        <begin position="296"/>
        <end position="319"/>
    </location>
</feature>
<name>A0ABY2UHJ7_9GAMM</name>
<feature type="chain" id="PRO_5046210200" evidence="2">
    <location>
        <begin position="29"/>
        <end position="319"/>
    </location>
</feature>
<dbReference type="InterPro" id="IPR025641">
    <property type="entry name" value="DUF4340"/>
</dbReference>
<organism evidence="4 5">
    <name type="scientific">Microbulbifer harenosus</name>
    <dbReference type="NCBI Taxonomy" id="2576840"/>
    <lineage>
        <taxon>Bacteria</taxon>
        <taxon>Pseudomonadati</taxon>
        <taxon>Pseudomonadota</taxon>
        <taxon>Gammaproteobacteria</taxon>
        <taxon>Cellvibrionales</taxon>
        <taxon>Microbulbiferaceae</taxon>
        <taxon>Microbulbifer</taxon>
    </lineage>
</organism>
<feature type="domain" description="DUF4340" evidence="3">
    <location>
        <begin position="68"/>
        <end position="234"/>
    </location>
</feature>
<protein>
    <submittedName>
        <fullName evidence="4">DUF4340 domain-containing protein</fullName>
    </submittedName>
</protein>
<evidence type="ECO:0000256" key="1">
    <source>
        <dbReference type="SAM" id="MobiDB-lite"/>
    </source>
</evidence>
<dbReference type="Pfam" id="PF14238">
    <property type="entry name" value="DUF4340"/>
    <property type="match status" value="1"/>
</dbReference>
<feature type="compositionally biased region" description="Basic and acidic residues" evidence="1">
    <location>
        <begin position="296"/>
        <end position="311"/>
    </location>
</feature>
<proteinExistence type="predicted"/>
<sequence>MKNLQKILSGVLALQLVLAAGLFWDASARQQAQAQQTRLVDAETDALKRLEIAGDGNSVTLARKNGQWQLPDLHDLPVDSDKLDTLLEKLTALKGNWPVATSASARERFEVAEDKFRKHLKLYTAEGDTPALELFVGTSPGFRKVHVRRAGDDAIYAVELNSFDLPENADSWLDKTLLAAGDIEHIEGPDYQLRKDGENWKFADTGSEAAPAVDPGKARELASALEKLRITAPVSEVPEVEETEVLVQTKDGELRYRFLHADDKYYVRRSDREQVFEIAKYDFDRVTDKRHDNLVLVEREEKEQTAEGDKQEDSEDPAA</sequence>
<evidence type="ECO:0000313" key="5">
    <source>
        <dbReference type="Proteomes" id="UP000306791"/>
    </source>
</evidence>
<keyword evidence="5" id="KW-1185">Reference proteome</keyword>
<gene>
    <name evidence="4" type="ORF">FDY93_10360</name>
</gene>
<accession>A0ABY2UHJ7</accession>
<comment type="caution">
    <text evidence="4">The sequence shown here is derived from an EMBL/GenBank/DDBJ whole genome shotgun (WGS) entry which is preliminary data.</text>
</comment>
<evidence type="ECO:0000259" key="3">
    <source>
        <dbReference type="Pfam" id="PF14238"/>
    </source>
</evidence>
<reference evidence="4 5" key="1">
    <citation type="submission" date="2019-05" db="EMBL/GenBank/DDBJ databases">
        <title>Microbulbifer harenosus sp. nov., an alginate-degrading bacterium isolated from coastal sand.</title>
        <authorList>
            <person name="Huang H."/>
            <person name="Mo K."/>
            <person name="Bao S."/>
        </authorList>
    </citation>
    <scope>NUCLEOTIDE SEQUENCE [LARGE SCALE GENOMIC DNA]</scope>
    <source>
        <strain evidence="4 5">HB161719</strain>
    </source>
</reference>
<dbReference type="RefSeq" id="WP_138235664.1">
    <property type="nucleotide sequence ID" value="NZ_CP185860.1"/>
</dbReference>
<evidence type="ECO:0000256" key="2">
    <source>
        <dbReference type="SAM" id="SignalP"/>
    </source>
</evidence>